<accession>A0AAE1N4B0</accession>
<dbReference type="Pfam" id="PF13178">
    <property type="entry name" value="DUF4005"/>
    <property type="match status" value="1"/>
</dbReference>
<feature type="region of interest" description="Disordered" evidence="5">
    <location>
        <begin position="259"/>
        <end position="305"/>
    </location>
</feature>
<feature type="domain" description="DUF4005" evidence="6">
    <location>
        <begin position="250"/>
        <end position="290"/>
    </location>
</feature>
<dbReference type="SMART" id="SM00015">
    <property type="entry name" value="IQ"/>
    <property type="match status" value="2"/>
</dbReference>
<evidence type="ECO:0000259" key="6">
    <source>
        <dbReference type="Pfam" id="PF13178"/>
    </source>
</evidence>
<evidence type="ECO:0000313" key="7">
    <source>
        <dbReference type="EMBL" id="KAK4282879.1"/>
    </source>
</evidence>
<dbReference type="Pfam" id="PF00612">
    <property type="entry name" value="IQ"/>
    <property type="match status" value="2"/>
</dbReference>
<dbReference type="PROSITE" id="PS50096">
    <property type="entry name" value="IQ"/>
    <property type="match status" value="2"/>
</dbReference>
<proteinExistence type="inferred from homology"/>
<keyword evidence="1" id="KW-0112">Calmodulin-binding</keyword>
<keyword evidence="8" id="KW-1185">Reference proteome</keyword>
<dbReference type="Gene3D" id="1.20.5.190">
    <property type="match status" value="1"/>
</dbReference>
<dbReference type="InterPro" id="IPR027417">
    <property type="entry name" value="P-loop_NTPase"/>
</dbReference>
<protein>
    <recommendedName>
        <fullName evidence="6">DUF4005 domain-containing protein</fullName>
    </recommendedName>
</protein>
<evidence type="ECO:0000313" key="8">
    <source>
        <dbReference type="Proteomes" id="UP001293593"/>
    </source>
</evidence>
<sequence>MGKASRWIRNLLIGKKEEKYKQIDGGSGIETQTPKVKRRWSFGKKPVKATKDRLSSSFDISESARLQIRAILQALPLPYSHIQKAAATKIQAAFRAYLGRKALRALRGLVKLQALVRGHLVRKQTTTALRGMHALMTIQVRARIHRILMAKQLQNETSQLKELKDMNVRESLGVTRSRSARLDGPYRKSTEHDSRTVSSKHVSDLWVSKRRHQYSAPNSPADYLAMSGLNPTEGYLAMSGLNPTEGLCTSLRHHQSYSCEPNYMTRTESSRAKARSESEPKQRPKRGIRHINNNQPIEPLDGRKQRSFLVHNKARNSI</sequence>
<dbReference type="PANTHER" id="PTHR32295:SF263">
    <property type="entry name" value="DUF4005 DOMAIN-CONTAINING PROTEIN"/>
    <property type="match status" value="1"/>
</dbReference>
<dbReference type="PANTHER" id="PTHR32295">
    <property type="entry name" value="IQ-DOMAIN 5-RELATED"/>
    <property type="match status" value="1"/>
</dbReference>
<name>A0AAE1N4B0_9FABA</name>
<comment type="similarity">
    <text evidence="2">Belongs to the IQD family.</text>
</comment>
<dbReference type="GO" id="GO:0005516">
    <property type="term" value="F:calmodulin binding"/>
    <property type="evidence" value="ECO:0007669"/>
    <property type="project" value="UniProtKB-KW"/>
</dbReference>
<evidence type="ECO:0000256" key="1">
    <source>
        <dbReference type="ARBA" id="ARBA00022860"/>
    </source>
</evidence>
<evidence type="ECO:0000256" key="3">
    <source>
        <dbReference type="ARBA" id="ARBA00024378"/>
    </source>
</evidence>
<evidence type="ECO:0000256" key="4">
    <source>
        <dbReference type="ARBA" id="ARBA00045534"/>
    </source>
</evidence>
<comment type="function">
    <text evidence="4">May be involved in cooperative interactions with calmodulins or calmodulin-like proteins. Recruits calmodulin proteins to microtubules, thus being a potential scaffold in cellular signaling and trafficking. May associate with nucleic acids and regulate gene expression at the transcriptional or post-transcriptional level.</text>
</comment>
<feature type="compositionally biased region" description="Basic and acidic residues" evidence="5">
    <location>
        <begin position="268"/>
        <end position="282"/>
    </location>
</feature>
<dbReference type="CDD" id="cd23767">
    <property type="entry name" value="IQCD"/>
    <property type="match status" value="1"/>
</dbReference>
<comment type="subunit">
    <text evidence="3">Binds to multiple calmodulin (CaM) in the presence of Ca(2+) and CaM-like proteins.</text>
</comment>
<dbReference type="EMBL" id="JAWXYG010000002">
    <property type="protein sequence ID" value="KAK4282879.1"/>
    <property type="molecule type" value="Genomic_DNA"/>
</dbReference>
<organism evidence="7 8">
    <name type="scientific">Acacia crassicarpa</name>
    <name type="common">northern wattle</name>
    <dbReference type="NCBI Taxonomy" id="499986"/>
    <lineage>
        <taxon>Eukaryota</taxon>
        <taxon>Viridiplantae</taxon>
        <taxon>Streptophyta</taxon>
        <taxon>Embryophyta</taxon>
        <taxon>Tracheophyta</taxon>
        <taxon>Spermatophyta</taxon>
        <taxon>Magnoliopsida</taxon>
        <taxon>eudicotyledons</taxon>
        <taxon>Gunneridae</taxon>
        <taxon>Pentapetalae</taxon>
        <taxon>rosids</taxon>
        <taxon>fabids</taxon>
        <taxon>Fabales</taxon>
        <taxon>Fabaceae</taxon>
        <taxon>Caesalpinioideae</taxon>
        <taxon>mimosoid clade</taxon>
        <taxon>Acacieae</taxon>
        <taxon>Acacia</taxon>
    </lineage>
</organism>
<feature type="compositionally biased region" description="Basic and acidic residues" evidence="5">
    <location>
        <begin position="180"/>
        <end position="195"/>
    </location>
</feature>
<dbReference type="InterPro" id="IPR000048">
    <property type="entry name" value="IQ_motif_EF-hand-BS"/>
</dbReference>
<dbReference type="SUPFAM" id="SSF52540">
    <property type="entry name" value="P-loop containing nucleoside triphosphate hydrolases"/>
    <property type="match status" value="1"/>
</dbReference>
<reference evidence="7" key="1">
    <citation type="submission" date="2023-10" db="EMBL/GenBank/DDBJ databases">
        <title>Chromosome-level genome of the transformable northern wattle, Acacia crassicarpa.</title>
        <authorList>
            <person name="Massaro I."/>
            <person name="Sinha N.R."/>
            <person name="Poethig S."/>
            <person name="Leichty A.R."/>
        </authorList>
    </citation>
    <scope>NUCLEOTIDE SEQUENCE</scope>
    <source>
        <strain evidence="7">Acra3RX</strain>
        <tissue evidence="7">Leaf</tissue>
    </source>
</reference>
<gene>
    <name evidence="7" type="ORF">QN277_014204</name>
</gene>
<comment type="caution">
    <text evidence="7">The sequence shown here is derived from an EMBL/GenBank/DDBJ whole genome shotgun (WGS) entry which is preliminary data.</text>
</comment>
<dbReference type="InterPro" id="IPR025064">
    <property type="entry name" value="DUF4005"/>
</dbReference>
<evidence type="ECO:0000256" key="2">
    <source>
        <dbReference type="ARBA" id="ARBA00024341"/>
    </source>
</evidence>
<dbReference type="AlphaFoldDB" id="A0AAE1N4B0"/>
<dbReference type="Proteomes" id="UP001293593">
    <property type="component" value="Unassembled WGS sequence"/>
</dbReference>
<evidence type="ECO:0000256" key="5">
    <source>
        <dbReference type="SAM" id="MobiDB-lite"/>
    </source>
</evidence>
<feature type="region of interest" description="Disordered" evidence="5">
    <location>
        <begin position="172"/>
        <end position="198"/>
    </location>
</feature>